<accession>A0ACA9QXA3</accession>
<organism evidence="1 2">
    <name type="scientific">Dentiscutata heterogama</name>
    <dbReference type="NCBI Taxonomy" id="1316150"/>
    <lineage>
        <taxon>Eukaryota</taxon>
        <taxon>Fungi</taxon>
        <taxon>Fungi incertae sedis</taxon>
        <taxon>Mucoromycota</taxon>
        <taxon>Glomeromycotina</taxon>
        <taxon>Glomeromycetes</taxon>
        <taxon>Diversisporales</taxon>
        <taxon>Gigasporaceae</taxon>
        <taxon>Dentiscutata</taxon>
    </lineage>
</organism>
<keyword evidence="2" id="KW-1185">Reference proteome</keyword>
<sequence>DNIISESYKNNVQNFDDKENILPGSLAFTSSQSSINKTVYKAENNDDINSNDGDNEAGEESLFEESDPALDKSIRKFVSAYKKRRLVQDTHVRPAISSFFQTCDWNAKRTNGNSYQRGGKKIRVQVASTARRKELSSKGQKRMRKRDPTQDTIGNE</sequence>
<comment type="caution">
    <text evidence="1">The sequence shown here is derived from an EMBL/GenBank/DDBJ whole genome shotgun (WGS) entry which is preliminary data.</text>
</comment>
<evidence type="ECO:0000313" key="2">
    <source>
        <dbReference type="Proteomes" id="UP000789702"/>
    </source>
</evidence>
<proteinExistence type="predicted"/>
<gene>
    <name evidence="1" type="ORF">DHETER_LOCUS15690</name>
</gene>
<reference evidence="1" key="1">
    <citation type="submission" date="2021-06" db="EMBL/GenBank/DDBJ databases">
        <authorList>
            <person name="Kallberg Y."/>
            <person name="Tangrot J."/>
            <person name="Rosling A."/>
        </authorList>
    </citation>
    <scope>NUCLEOTIDE SEQUENCE</scope>
    <source>
        <strain evidence="1">IL203A</strain>
    </source>
</reference>
<feature type="non-terminal residue" evidence="1">
    <location>
        <position position="1"/>
    </location>
</feature>
<protein>
    <submittedName>
        <fullName evidence="1">4682_t:CDS:1</fullName>
    </submittedName>
</protein>
<dbReference type="EMBL" id="CAJVPU010055251">
    <property type="protein sequence ID" value="CAG8768319.1"/>
    <property type="molecule type" value="Genomic_DNA"/>
</dbReference>
<dbReference type="Proteomes" id="UP000789702">
    <property type="component" value="Unassembled WGS sequence"/>
</dbReference>
<evidence type="ECO:0000313" key="1">
    <source>
        <dbReference type="EMBL" id="CAG8768319.1"/>
    </source>
</evidence>
<name>A0ACA9QXA3_9GLOM</name>
<feature type="non-terminal residue" evidence="1">
    <location>
        <position position="156"/>
    </location>
</feature>